<dbReference type="InterPro" id="IPR036183">
    <property type="entry name" value="YajQ-like_sf"/>
</dbReference>
<dbReference type="InterPro" id="IPR007551">
    <property type="entry name" value="YajQ/Smlt4090-like"/>
</dbReference>
<sequence length="161" mass="18408">MPSFDIVSEVDAVELRNAVDNSKRELDTRFDFRGKEFSVEYKDLVVTLAAESDFQCKQMVDILRGQLSKRNVDPKAMELDDKIVHTGKTFAQKVRFKQGIEADTAKKLVKMIKDSKVKVQAQIQGDSLRVTGKKRDDLQAVMSLVRNADMDQAFQFNNFRD</sequence>
<evidence type="ECO:0000313" key="5">
    <source>
        <dbReference type="Proteomes" id="UP000029264"/>
    </source>
</evidence>
<protein>
    <recommendedName>
        <fullName evidence="3">Nucleotide-binding protein HR45_16385</fullName>
    </recommendedName>
</protein>
<dbReference type="eggNOG" id="COG1666">
    <property type="taxonomic scope" value="Bacteria"/>
</dbReference>
<dbReference type="OrthoDB" id="9801447at2"/>
<dbReference type="FunFam" id="3.30.70.860:FF:000001">
    <property type="entry name" value="UPF0234 protein YajQ"/>
    <property type="match status" value="1"/>
</dbReference>
<reference evidence="4 5" key="1">
    <citation type="submission" date="2014-06" db="EMBL/GenBank/DDBJ databases">
        <title>Shewanella sp. YQH10.</title>
        <authorList>
            <person name="Liu Y."/>
            <person name="Zeng R."/>
        </authorList>
    </citation>
    <scope>NUCLEOTIDE SEQUENCE [LARGE SCALE GENOMIC DNA]</scope>
    <source>
        <strain evidence="4 5">YQH10</strain>
    </source>
</reference>
<dbReference type="STRING" id="1515746.HR45_16385"/>
<proteinExistence type="inferred from homology"/>
<dbReference type="FunFam" id="3.30.70.990:FF:000001">
    <property type="entry name" value="UPF0234 protein YajQ"/>
    <property type="match status" value="1"/>
</dbReference>
<evidence type="ECO:0000256" key="3">
    <source>
        <dbReference type="HAMAP-Rule" id="MF_00632"/>
    </source>
</evidence>
<keyword evidence="1 3" id="KW-0547">Nucleotide-binding</keyword>
<name>A0A094J933_9GAMM</name>
<comment type="similarity">
    <text evidence="2 3">Belongs to the YajQ family.</text>
</comment>
<gene>
    <name evidence="4" type="ORF">HR45_16385</name>
</gene>
<accession>A0A094J933</accession>
<dbReference type="PANTHER" id="PTHR30476:SF0">
    <property type="entry name" value="UPF0234 PROTEIN YAJQ"/>
    <property type="match status" value="1"/>
</dbReference>
<evidence type="ECO:0000256" key="2">
    <source>
        <dbReference type="ARBA" id="ARBA00093450"/>
    </source>
</evidence>
<dbReference type="GO" id="GO:0005829">
    <property type="term" value="C:cytosol"/>
    <property type="evidence" value="ECO:0007669"/>
    <property type="project" value="TreeGrafter"/>
</dbReference>
<dbReference type="NCBIfam" id="NF003819">
    <property type="entry name" value="PRK05412.1"/>
    <property type="match status" value="1"/>
</dbReference>
<dbReference type="AlphaFoldDB" id="A0A094J933"/>
<dbReference type="Pfam" id="PF04461">
    <property type="entry name" value="YajQ"/>
    <property type="match status" value="1"/>
</dbReference>
<dbReference type="GO" id="GO:0000166">
    <property type="term" value="F:nucleotide binding"/>
    <property type="evidence" value="ECO:0007669"/>
    <property type="project" value="UniProtKB-UniRule"/>
</dbReference>
<organism evidence="4 5">
    <name type="scientific">Shewanella mangrovi</name>
    <dbReference type="NCBI Taxonomy" id="1515746"/>
    <lineage>
        <taxon>Bacteria</taxon>
        <taxon>Pseudomonadati</taxon>
        <taxon>Pseudomonadota</taxon>
        <taxon>Gammaproteobacteria</taxon>
        <taxon>Alteromonadales</taxon>
        <taxon>Shewanellaceae</taxon>
        <taxon>Shewanella</taxon>
    </lineage>
</organism>
<evidence type="ECO:0000313" key="4">
    <source>
        <dbReference type="EMBL" id="KFZ36400.1"/>
    </source>
</evidence>
<dbReference type="RefSeq" id="WP_037444964.1">
    <property type="nucleotide sequence ID" value="NZ_JPEO01000018.1"/>
</dbReference>
<dbReference type="SUPFAM" id="SSF89963">
    <property type="entry name" value="YajQ-like"/>
    <property type="match status" value="2"/>
</dbReference>
<dbReference type="Proteomes" id="UP000029264">
    <property type="component" value="Unassembled WGS sequence"/>
</dbReference>
<dbReference type="InterPro" id="IPR035570">
    <property type="entry name" value="UPF0234_N"/>
</dbReference>
<keyword evidence="5" id="KW-1185">Reference proteome</keyword>
<comment type="function">
    <text evidence="3">Nucleotide-binding protein.</text>
</comment>
<dbReference type="InterPro" id="IPR035571">
    <property type="entry name" value="UPF0234-like_C"/>
</dbReference>
<evidence type="ECO:0000256" key="1">
    <source>
        <dbReference type="ARBA" id="ARBA00022741"/>
    </source>
</evidence>
<dbReference type="HAMAP" id="MF_00632">
    <property type="entry name" value="UPF0234"/>
    <property type="match status" value="1"/>
</dbReference>
<dbReference type="PANTHER" id="PTHR30476">
    <property type="entry name" value="UPF0234 PROTEIN YAJQ"/>
    <property type="match status" value="1"/>
</dbReference>
<dbReference type="EMBL" id="JPEO01000018">
    <property type="protein sequence ID" value="KFZ36400.1"/>
    <property type="molecule type" value="Genomic_DNA"/>
</dbReference>
<dbReference type="Gene3D" id="3.30.70.860">
    <property type="match status" value="1"/>
</dbReference>
<dbReference type="Gene3D" id="3.30.70.990">
    <property type="entry name" value="YajQ-like, domain 2"/>
    <property type="match status" value="1"/>
</dbReference>
<dbReference type="CDD" id="cd11740">
    <property type="entry name" value="YajQ_like"/>
    <property type="match status" value="1"/>
</dbReference>
<comment type="caution">
    <text evidence="4">The sequence shown here is derived from an EMBL/GenBank/DDBJ whole genome shotgun (WGS) entry which is preliminary data.</text>
</comment>